<dbReference type="InterPro" id="IPR010093">
    <property type="entry name" value="SinI_DNA-bd"/>
</dbReference>
<dbReference type="CDD" id="cd04762">
    <property type="entry name" value="HTH_MerR-trunc"/>
    <property type="match status" value="1"/>
</dbReference>
<dbReference type="RefSeq" id="WP_148756910.1">
    <property type="nucleotide sequence ID" value="NZ_VSRQ01000001.1"/>
</dbReference>
<dbReference type="GO" id="GO:0003677">
    <property type="term" value="F:DNA binding"/>
    <property type="evidence" value="ECO:0007669"/>
    <property type="project" value="InterPro"/>
</dbReference>
<name>A0A5D3FYX8_9ACTN</name>
<dbReference type="AlphaFoldDB" id="A0A5D3FYX8"/>
<feature type="region of interest" description="Disordered" evidence="1">
    <location>
        <begin position="64"/>
        <end position="86"/>
    </location>
</feature>
<dbReference type="Gene3D" id="1.10.1660.10">
    <property type="match status" value="1"/>
</dbReference>
<feature type="domain" description="Helix-turn-helix" evidence="2">
    <location>
        <begin position="16"/>
        <end position="65"/>
    </location>
</feature>
<evidence type="ECO:0000313" key="3">
    <source>
        <dbReference type="EMBL" id="TYK52385.1"/>
    </source>
</evidence>
<protein>
    <submittedName>
        <fullName evidence="3">Helix-turn-helix domain-containing protein</fullName>
    </submittedName>
</protein>
<organism evidence="3 4">
    <name type="scientific">Actinomadura decatromicini</name>
    <dbReference type="NCBI Taxonomy" id="2604572"/>
    <lineage>
        <taxon>Bacteria</taxon>
        <taxon>Bacillati</taxon>
        <taxon>Actinomycetota</taxon>
        <taxon>Actinomycetes</taxon>
        <taxon>Streptosporangiales</taxon>
        <taxon>Thermomonosporaceae</taxon>
        <taxon>Actinomadura</taxon>
    </lineage>
</organism>
<gene>
    <name evidence="3" type="ORF">FXF68_00915</name>
</gene>
<sequence>MPNVRVDGWDFGPGQLLSPGEVADMFRVGPATVARWADEGRLSCVRTLGGIRRFSREQIEHFMNNPDSLAPTAPHAGPSGLDGETS</sequence>
<dbReference type="InterPro" id="IPR041657">
    <property type="entry name" value="HTH_17"/>
</dbReference>
<evidence type="ECO:0000256" key="1">
    <source>
        <dbReference type="SAM" id="MobiDB-lite"/>
    </source>
</evidence>
<keyword evidence="4" id="KW-1185">Reference proteome</keyword>
<evidence type="ECO:0000259" key="2">
    <source>
        <dbReference type="Pfam" id="PF12728"/>
    </source>
</evidence>
<evidence type="ECO:0000313" key="4">
    <source>
        <dbReference type="Proteomes" id="UP000323505"/>
    </source>
</evidence>
<dbReference type="NCBIfam" id="TIGR01764">
    <property type="entry name" value="excise"/>
    <property type="match status" value="1"/>
</dbReference>
<dbReference type="Pfam" id="PF12728">
    <property type="entry name" value="HTH_17"/>
    <property type="match status" value="1"/>
</dbReference>
<reference evidence="3 4" key="1">
    <citation type="submission" date="2019-08" db="EMBL/GenBank/DDBJ databases">
        <title>Actinomadura sp. nov. CYP1-5 isolated from mountain soil.</title>
        <authorList>
            <person name="Songsumanus A."/>
            <person name="Kuncharoen N."/>
            <person name="Kudo T."/>
            <person name="Yuki M."/>
            <person name="Igarashi Y."/>
            <person name="Tanasupawat S."/>
        </authorList>
    </citation>
    <scope>NUCLEOTIDE SEQUENCE [LARGE SCALE GENOMIC DNA]</scope>
    <source>
        <strain evidence="3 4">CYP1-5</strain>
    </source>
</reference>
<proteinExistence type="predicted"/>
<dbReference type="Proteomes" id="UP000323505">
    <property type="component" value="Unassembled WGS sequence"/>
</dbReference>
<comment type="caution">
    <text evidence="3">The sequence shown here is derived from an EMBL/GenBank/DDBJ whole genome shotgun (WGS) entry which is preliminary data.</text>
</comment>
<dbReference type="SUPFAM" id="SSF46955">
    <property type="entry name" value="Putative DNA-binding domain"/>
    <property type="match status" value="1"/>
</dbReference>
<dbReference type="InterPro" id="IPR009061">
    <property type="entry name" value="DNA-bd_dom_put_sf"/>
</dbReference>
<accession>A0A5D3FYX8</accession>
<dbReference type="EMBL" id="VSRQ01000001">
    <property type="protein sequence ID" value="TYK52385.1"/>
    <property type="molecule type" value="Genomic_DNA"/>
</dbReference>